<name>A0A2L0UZ62_9CAUD</name>
<dbReference type="KEGG" id="vg:40088015"/>
<reference evidence="1 2" key="1">
    <citation type="submission" date="2017-06" db="EMBL/GenBank/DDBJ databases">
        <authorList>
            <person name="Kim H.J."/>
            <person name="Triplett B.A."/>
        </authorList>
    </citation>
    <scope>NUCLEOTIDE SEQUENCE [LARGE SCALE GENOMIC DNA]</scope>
</reference>
<dbReference type="EMBL" id="MF403008">
    <property type="protein sequence ID" value="AUZ94824.1"/>
    <property type="molecule type" value="Genomic_DNA"/>
</dbReference>
<proteinExistence type="predicted"/>
<dbReference type="GeneID" id="40088015"/>
<sequence length="336" mass="38702">MTVVHPTMYVSTDLNGVTCLFTPRNKRGATSHSSTGKAMSFENVPLTGFRIIVSEEDFNVTKRQPTVNILDPRGFIIRCNTTNIFQLMLESTVIDGIITDECVWAVRNGVSLLMKNNSKRLEEALKPKTYISQEDVPIGNIVTLKNGTELQYVGNYGFYVDTTSNIIPLYNQHTYYELDGKDFNPKHVVASNKFNILRHRSPNKKPVEFTTTKGTYFKLDGRDRYYNVVSHSPNLLLRSRLVTKPISDFKMEDNRKALIEVHDDKISFFIMPSRRKSEYITAFPQEYGKSITFRIFDETFDMNQAYRISMNSLPTNTTFTYIEYFLEDENGMETIV</sequence>
<organism evidence="1 2">
    <name type="scientific">Agrobacterium phage Atu_ph07</name>
    <dbReference type="NCBI Taxonomy" id="2024264"/>
    <lineage>
        <taxon>Viruses</taxon>
        <taxon>Duplodnaviria</taxon>
        <taxon>Heunggongvirae</taxon>
        <taxon>Uroviricota</taxon>
        <taxon>Caudoviricetes</taxon>
        <taxon>Polybotosvirus</taxon>
        <taxon>Polybotosvirus Atuph07</taxon>
    </lineage>
</organism>
<evidence type="ECO:0000313" key="2">
    <source>
        <dbReference type="Proteomes" id="UP000223025"/>
    </source>
</evidence>
<accession>A0A2L0UZ62</accession>
<evidence type="ECO:0000313" key="1">
    <source>
        <dbReference type="EMBL" id="AUZ94824.1"/>
    </source>
</evidence>
<protein>
    <submittedName>
        <fullName evidence="1">Uncharacterized protein</fullName>
    </submittedName>
</protein>
<dbReference type="Proteomes" id="UP000223025">
    <property type="component" value="Segment"/>
</dbReference>
<dbReference type="OrthoDB" id="4058at10239"/>
<dbReference type="RefSeq" id="YP_009611677.1">
    <property type="nucleotide sequence ID" value="NC_042013.1"/>
</dbReference>
<keyword evidence="2" id="KW-1185">Reference proteome</keyword>